<reference evidence="8 9" key="1">
    <citation type="submission" date="2020-10" db="EMBL/GenBank/DDBJ databases">
        <title>Phylogeny of dyella-like bacteria.</title>
        <authorList>
            <person name="Fu J."/>
        </authorList>
    </citation>
    <scope>NUCLEOTIDE SEQUENCE [LARGE SCALE GENOMIC DNA]</scope>
    <source>
        <strain evidence="8 9">THG-B117</strain>
    </source>
</reference>
<evidence type="ECO:0000256" key="5">
    <source>
        <dbReference type="ARBA" id="ARBA00023136"/>
    </source>
</evidence>
<keyword evidence="5 6" id="KW-0472">Membrane</keyword>
<keyword evidence="4 6" id="KW-1133">Transmembrane helix</keyword>
<proteinExistence type="predicted"/>
<evidence type="ECO:0000313" key="9">
    <source>
        <dbReference type="Proteomes" id="UP001430065"/>
    </source>
</evidence>
<feature type="transmembrane region" description="Helical" evidence="6">
    <location>
        <begin position="129"/>
        <end position="148"/>
    </location>
</feature>
<name>A0ABS2JXL2_9GAMM</name>
<keyword evidence="9" id="KW-1185">Reference proteome</keyword>
<dbReference type="InterPro" id="IPR018076">
    <property type="entry name" value="T2SS_GspF_dom"/>
</dbReference>
<dbReference type="EMBL" id="JADIKC010000014">
    <property type="protein sequence ID" value="MBM7123609.1"/>
    <property type="molecule type" value="Genomic_DNA"/>
</dbReference>
<keyword evidence="2" id="KW-1003">Cell membrane</keyword>
<protein>
    <submittedName>
        <fullName evidence="8">Type II secretion system F family protein</fullName>
    </submittedName>
</protein>
<evidence type="ECO:0000256" key="2">
    <source>
        <dbReference type="ARBA" id="ARBA00022475"/>
    </source>
</evidence>
<evidence type="ECO:0000313" key="8">
    <source>
        <dbReference type="EMBL" id="MBM7123609.1"/>
    </source>
</evidence>
<dbReference type="RefSeq" id="WP_204638132.1">
    <property type="nucleotide sequence ID" value="NZ_JADIKC010000014.1"/>
</dbReference>
<evidence type="ECO:0000256" key="1">
    <source>
        <dbReference type="ARBA" id="ARBA00004651"/>
    </source>
</evidence>
<organism evidence="8 9">
    <name type="scientific">Dyella kyungheensis</name>
    <dbReference type="NCBI Taxonomy" id="1242174"/>
    <lineage>
        <taxon>Bacteria</taxon>
        <taxon>Pseudomonadati</taxon>
        <taxon>Pseudomonadota</taxon>
        <taxon>Gammaproteobacteria</taxon>
        <taxon>Lysobacterales</taxon>
        <taxon>Rhodanobacteraceae</taxon>
        <taxon>Dyella</taxon>
    </lineage>
</organism>
<dbReference type="PANTHER" id="PTHR35007">
    <property type="entry name" value="INTEGRAL MEMBRANE PROTEIN-RELATED"/>
    <property type="match status" value="1"/>
</dbReference>
<evidence type="ECO:0000256" key="4">
    <source>
        <dbReference type="ARBA" id="ARBA00022989"/>
    </source>
</evidence>
<dbReference type="PANTHER" id="PTHR35007:SF2">
    <property type="entry name" value="PILUS ASSEMBLE PROTEIN"/>
    <property type="match status" value="1"/>
</dbReference>
<evidence type="ECO:0000256" key="6">
    <source>
        <dbReference type="SAM" id="Phobius"/>
    </source>
</evidence>
<feature type="transmembrane region" description="Helical" evidence="6">
    <location>
        <begin position="279"/>
        <end position="302"/>
    </location>
</feature>
<evidence type="ECO:0000256" key="3">
    <source>
        <dbReference type="ARBA" id="ARBA00022692"/>
    </source>
</evidence>
<sequence>MIAALVALSAGGGLFASEALRHYRQRQQESRLIDRALLGPRAGNPGDTPAEPQEDAWTLLLHTLAALGRRFETGRLGRALITPEDRLLLGQINRNTGQGRAMFLGLRLALAMAVPLPVMLWLAPSGFSAFVVLLGAAAFGLIAPKLVLGSLAKRLRKRADDELPLLVDLLRLLQGVGFSVDQSLQMVADRFQEAMPLMSREVGDANALYLRGRTRMQSLHRLCEFDNDGLKSLVQILVQVHEHGGAVQEPLRQFGDRLREQRKLHMKELSGKLSVKMTVVMMLTLIPALMLVLAGPAAISLITTMTKLGGH</sequence>
<keyword evidence="3 6" id="KW-0812">Transmembrane</keyword>
<comment type="subcellular location">
    <subcellularLocation>
        <location evidence="1">Cell membrane</location>
        <topology evidence="1">Multi-pass membrane protein</topology>
    </subcellularLocation>
</comment>
<dbReference type="Proteomes" id="UP001430065">
    <property type="component" value="Unassembled WGS sequence"/>
</dbReference>
<feature type="transmembrane region" description="Helical" evidence="6">
    <location>
        <begin position="104"/>
        <end position="123"/>
    </location>
</feature>
<evidence type="ECO:0000259" key="7">
    <source>
        <dbReference type="Pfam" id="PF00482"/>
    </source>
</evidence>
<accession>A0ABS2JXL2</accession>
<comment type="caution">
    <text evidence="8">The sequence shown here is derived from an EMBL/GenBank/DDBJ whole genome shotgun (WGS) entry which is preliminary data.</text>
</comment>
<gene>
    <name evidence="8" type="ORF">ISP20_20760</name>
</gene>
<dbReference type="Pfam" id="PF00482">
    <property type="entry name" value="T2SSF"/>
    <property type="match status" value="1"/>
</dbReference>
<feature type="domain" description="Type II secretion system protein GspF" evidence="7">
    <location>
        <begin position="168"/>
        <end position="293"/>
    </location>
</feature>